<dbReference type="EMBL" id="LVZK01000001">
    <property type="protein sequence ID" value="OAP86401.1"/>
    <property type="molecule type" value="Genomic_DNA"/>
</dbReference>
<dbReference type="AlphaFoldDB" id="A0A179B5K2"/>
<evidence type="ECO:0008006" key="3">
    <source>
        <dbReference type="Google" id="ProtNLM"/>
    </source>
</evidence>
<evidence type="ECO:0000313" key="1">
    <source>
        <dbReference type="EMBL" id="OAP86401.1"/>
    </source>
</evidence>
<accession>A0A179B5K2</accession>
<organism evidence="1 2">
    <name type="scientific">Peptidiphaga gingivicola</name>
    <dbReference type="NCBI Taxonomy" id="2741497"/>
    <lineage>
        <taxon>Bacteria</taxon>
        <taxon>Bacillati</taxon>
        <taxon>Actinomycetota</taxon>
        <taxon>Actinomycetes</taxon>
        <taxon>Actinomycetales</taxon>
        <taxon>Actinomycetaceae</taxon>
        <taxon>Peptidiphaga</taxon>
    </lineage>
</organism>
<dbReference type="STRING" id="1823756.A4H34_04450"/>
<sequence>MDLTGWVTQERFNEYMVAANRDIEAARELYEWNVAISAAFFEVVSHVEVALRNAIDKILRPLEVTESARTEVRNGWWFASSTFLKDEDLVFYRTAWKHLGDRAKAAARDKVFASMTFGIWDAVFGKPYEQLFRRHLVYAFPHRPQGFERKTVKQSVQALRTLRNRIAHHQAIFDLPLEERFEQAMDLLRWIDPELEAWVYGLSRVPALLDERPNAAESIAVIVPAKDAWTFYQGHGVYICQSGRSFRRVSHMGFYSDGALQREVPKILERIDPVPWTPEEIERRRRSGSSRDERIADVIKASRGLGWTDNEYQLFLLTQQDERGRRDGHVTLSSELANQRTGRGSAWVRRQRYVAVAALRSAESLGDLDQH</sequence>
<dbReference type="Proteomes" id="UP000078368">
    <property type="component" value="Unassembled WGS sequence"/>
</dbReference>
<dbReference type="RefSeq" id="WP_082903063.1">
    <property type="nucleotide sequence ID" value="NZ_LVZK01000001.1"/>
</dbReference>
<reference evidence="1 2" key="1">
    <citation type="submission" date="2016-04" db="EMBL/GenBank/DDBJ databases">
        <title>Peptidophaga gingivicola gen. nov., sp. nov., isolated from human subgingival plaque.</title>
        <authorList>
            <person name="Beall C.J."/>
            <person name="Mokrzan E.M."/>
            <person name="Griffen A.L."/>
            <person name="Leys E.J."/>
        </authorList>
    </citation>
    <scope>NUCLEOTIDE SEQUENCE [LARGE SCALE GENOMIC DNA]</scope>
    <source>
        <strain evidence="1 2">BA112</strain>
    </source>
</reference>
<name>A0A179B5K2_9ACTO</name>
<keyword evidence="2" id="KW-1185">Reference proteome</keyword>
<proteinExistence type="predicted"/>
<gene>
    <name evidence="1" type="ORF">A4H34_04450</name>
</gene>
<evidence type="ECO:0000313" key="2">
    <source>
        <dbReference type="Proteomes" id="UP000078368"/>
    </source>
</evidence>
<protein>
    <recommendedName>
        <fullName evidence="3">CAAX protease</fullName>
    </recommendedName>
</protein>
<comment type="caution">
    <text evidence="1">The sequence shown here is derived from an EMBL/GenBank/DDBJ whole genome shotgun (WGS) entry which is preliminary data.</text>
</comment>
<dbReference type="OrthoDB" id="3418622at2"/>